<dbReference type="GO" id="GO:0044779">
    <property type="term" value="P:meiotic spindle checkpoint signaling"/>
    <property type="evidence" value="ECO:0007669"/>
    <property type="project" value="UniProtKB-ARBA"/>
</dbReference>
<evidence type="ECO:0000256" key="13">
    <source>
        <dbReference type="RuleBase" id="RU367134"/>
    </source>
</evidence>
<gene>
    <name evidence="16" type="ORF">GMORB2_5913</name>
</gene>
<evidence type="ECO:0000256" key="7">
    <source>
        <dbReference type="ARBA" id="ARBA00022840"/>
    </source>
</evidence>
<reference evidence="16" key="1">
    <citation type="submission" date="2020-03" db="EMBL/GenBank/DDBJ databases">
        <title>Site-based positive gene gene selection in Geosmithia morbida across the United States reveals a broad range of putative effectors and factors for local host and environmental adapation.</title>
        <authorList>
            <person name="Onufrak A."/>
            <person name="Murdoch R.W."/>
            <person name="Gazis R."/>
            <person name="Huff M."/>
            <person name="Staton M."/>
            <person name="Klingeman W."/>
            <person name="Hadziabdic D."/>
        </authorList>
    </citation>
    <scope>NUCLEOTIDE SEQUENCE</scope>
    <source>
        <strain evidence="16">1262</strain>
    </source>
</reference>
<dbReference type="GO" id="GO:0045143">
    <property type="term" value="P:homologous chromosome segregation"/>
    <property type="evidence" value="ECO:0007669"/>
    <property type="project" value="UniProtKB-ARBA"/>
</dbReference>
<evidence type="ECO:0000256" key="6">
    <source>
        <dbReference type="ARBA" id="ARBA00022777"/>
    </source>
</evidence>
<dbReference type="GO" id="GO:0000776">
    <property type="term" value="C:kinetochore"/>
    <property type="evidence" value="ECO:0007669"/>
    <property type="project" value="UniProtKB-ARBA"/>
</dbReference>
<dbReference type="CDD" id="cd14007">
    <property type="entry name" value="STKc_Aurora"/>
    <property type="match status" value="1"/>
</dbReference>
<dbReference type="InterPro" id="IPR000719">
    <property type="entry name" value="Prot_kinase_dom"/>
</dbReference>
<feature type="compositionally biased region" description="Gly residues" evidence="14">
    <location>
        <begin position="116"/>
        <end position="125"/>
    </location>
</feature>
<dbReference type="GO" id="GO:1902115">
    <property type="term" value="P:regulation of organelle assembly"/>
    <property type="evidence" value="ECO:0007669"/>
    <property type="project" value="UniProtKB-ARBA"/>
</dbReference>
<keyword evidence="5 11" id="KW-0547">Nucleotide-binding</keyword>
<dbReference type="GO" id="GO:0032133">
    <property type="term" value="C:chromosome passenger complex"/>
    <property type="evidence" value="ECO:0007669"/>
    <property type="project" value="UniProtKB-ARBA"/>
</dbReference>
<keyword evidence="7 11" id="KW-0067">ATP-binding</keyword>
<dbReference type="GO" id="GO:0005524">
    <property type="term" value="F:ATP binding"/>
    <property type="evidence" value="ECO:0007669"/>
    <property type="project" value="UniProtKB-UniRule"/>
</dbReference>
<dbReference type="EC" id="2.7.11.1" evidence="1 13"/>
<dbReference type="RefSeq" id="XP_035322849.1">
    <property type="nucleotide sequence ID" value="XM_035467883.1"/>
</dbReference>
<dbReference type="SUPFAM" id="SSF56112">
    <property type="entry name" value="Protein kinase-like (PK-like)"/>
    <property type="match status" value="1"/>
</dbReference>
<feature type="binding site" evidence="11">
    <location>
        <position position="343"/>
    </location>
    <ligand>
        <name>ATP</name>
        <dbReference type="ChEBI" id="CHEBI:30616"/>
    </ligand>
</feature>
<dbReference type="GO" id="GO:0032465">
    <property type="term" value="P:regulation of cytokinesis"/>
    <property type="evidence" value="ECO:0007669"/>
    <property type="project" value="UniProtKB-ARBA"/>
</dbReference>
<evidence type="ECO:0000256" key="12">
    <source>
        <dbReference type="PIRSR" id="PIRSR630616-3"/>
    </source>
</evidence>
<evidence type="ECO:0000256" key="4">
    <source>
        <dbReference type="ARBA" id="ARBA00022679"/>
    </source>
</evidence>
<comment type="catalytic activity">
    <reaction evidence="9 13">
        <text>L-seryl-[protein] + ATP = O-phospho-L-seryl-[protein] + ADP + H(+)</text>
        <dbReference type="Rhea" id="RHEA:17989"/>
        <dbReference type="Rhea" id="RHEA-COMP:9863"/>
        <dbReference type="Rhea" id="RHEA-COMP:11604"/>
        <dbReference type="ChEBI" id="CHEBI:15378"/>
        <dbReference type="ChEBI" id="CHEBI:29999"/>
        <dbReference type="ChEBI" id="CHEBI:30616"/>
        <dbReference type="ChEBI" id="CHEBI:83421"/>
        <dbReference type="ChEBI" id="CHEBI:456216"/>
        <dbReference type="EC" id="2.7.11.1"/>
    </reaction>
</comment>
<sequence length="472" mass="52641">MAPTSSIEASLERLTVTDENDVGEGLKSYTKPSKVRQRVPAWLLGGNEESTIFLYPDLELTPKTADQLTASCGSKSQVPTSGARHNLFKVALQSQSGNVASVTLPSQAAAQQHKAGSGGGGGGSGSHSNAPTSPTRKPVPASPNRAAEPHKADRLARLRVAEQTEAQREQEEQKQRQREQHMAESSSISRMPNTQFHLGMFEVGKPLGKGKFGSVYLARERSSGFVCGLKVLKKSELQAGGGVEKQVRREIEIQSNLRHPNILKLYGHFHDSKRIILILEYAAQGELYKILRKASRFQEWRAAQYISQMASALRYLHRKHVIHRDIKPENILVGLHGEIKISDFGWSVHAPTSRRKTLCGTLDYLPPEMIKPGSSDNYYDEKVDLWSLGVLMYEFLVGEAPFEDTPVMTHRRIARADMTIPKFVSPEATDLIKKLLVLDPNKRIPLDDLQQHPWIVKYCVKGERASNRQRSE</sequence>
<evidence type="ECO:0000256" key="11">
    <source>
        <dbReference type="PIRSR" id="PIRSR630616-2"/>
    </source>
</evidence>
<evidence type="ECO:0000256" key="8">
    <source>
        <dbReference type="ARBA" id="ARBA00047899"/>
    </source>
</evidence>
<dbReference type="EMBL" id="JAANYQ010000005">
    <property type="protein sequence ID" value="KAF4124197.1"/>
    <property type="molecule type" value="Genomic_DNA"/>
</dbReference>
<name>A0A9P4YX88_9HYPO</name>
<feature type="binding site" evidence="11">
    <location>
        <begin position="280"/>
        <end position="282"/>
    </location>
    <ligand>
        <name>ATP</name>
        <dbReference type="ChEBI" id="CHEBI:30616"/>
    </ligand>
</feature>
<dbReference type="FunFam" id="3.30.200.20:FF:000042">
    <property type="entry name" value="Aurora kinase A"/>
    <property type="match status" value="1"/>
</dbReference>
<dbReference type="PROSITE" id="PS00108">
    <property type="entry name" value="PROTEIN_KINASE_ST"/>
    <property type="match status" value="1"/>
</dbReference>
<dbReference type="InterPro" id="IPR008271">
    <property type="entry name" value="Ser/Thr_kinase_AS"/>
</dbReference>
<feature type="binding site" evidence="11">
    <location>
        <position position="230"/>
    </location>
    <ligand>
        <name>ATP</name>
        <dbReference type="ChEBI" id="CHEBI:30616"/>
    </ligand>
</feature>
<feature type="domain" description="Protein kinase" evidence="15">
    <location>
        <begin position="201"/>
        <end position="455"/>
    </location>
</feature>
<feature type="active site" description="Proton acceptor" evidence="10">
    <location>
        <position position="325"/>
    </location>
</feature>
<evidence type="ECO:0000256" key="14">
    <source>
        <dbReference type="SAM" id="MobiDB-lite"/>
    </source>
</evidence>
<accession>A0A9P4YX88</accession>
<dbReference type="GO" id="GO:0072479">
    <property type="term" value="P:response to mitotic cell cycle spindle assembly checkpoint signaling"/>
    <property type="evidence" value="ECO:0007669"/>
    <property type="project" value="UniProtKB-ARBA"/>
</dbReference>
<dbReference type="Gene3D" id="1.10.510.10">
    <property type="entry name" value="Transferase(Phosphotransferase) domain 1"/>
    <property type="match status" value="1"/>
</dbReference>
<feature type="region of interest" description="Disordered" evidence="14">
    <location>
        <begin position="1"/>
        <end position="27"/>
    </location>
</feature>
<keyword evidence="3 13" id="KW-0723">Serine/threonine-protein kinase</keyword>
<keyword evidence="4 13" id="KW-0808">Transferase</keyword>
<dbReference type="GO" id="GO:0051233">
    <property type="term" value="C:spindle midzone"/>
    <property type="evidence" value="ECO:0007669"/>
    <property type="project" value="UniProtKB-ARBA"/>
</dbReference>
<dbReference type="GO" id="GO:0008608">
    <property type="term" value="P:attachment of spindle microtubules to kinetochore"/>
    <property type="evidence" value="ECO:0007669"/>
    <property type="project" value="UniProtKB-ARBA"/>
</dbReference>
<evidence type="ECO:0000256" key="5">
    <source>
        <dbReference type="ARBA" id="ARBA00022741"/>
    </source>
</evidence>
<keyword evidence="6 13" id="KW-0418">Kinase</keyword>
<feature type="cross-link" description="Glycyl lysine isopeptide (Lys-Gly) (interchain with G-Cter in SUMO2)" evidence="12">
    <location>
        <position position="327"/>
    </location>
</feature>
<dbReference type="Pfam" id="PF00069">
    <property type="entry name" value="Pkinase"/>
    <property type="match status" value="1"/>
</dbReference>
<protein>
    <recommendedName>
        <fullName evidence="2 13">Aurora kinase</fullName>
        <ecNumber evidence="1 13">2.7.11.1</ecNumber>
    </recommendedName>
</protein>
<evidence type="ECO:0000256" key="3">
    <source>
        <dbReference type="ARBA" id="ARBA00022527"/>
    </source>
</evidence>
<comment type="similarity">
    <text evidence="13">Belongs to the protein kinase superfamily. Ser/Thr protein kinase family. Aurora subfamily.</text>
</comment>
<keyword evidence="17" id="KW-1185">Reference proteome</keyword>
<evidence type="ECO:0000259" key="15">
    <source>
        <dbReference type="PROSITE" id="PS50011"/>
    </source>
</evidence>
<proteinExistence type="inferred from homology"/>
<dbReference type="SMART" id="SM00220">
    <property type="entry name" value="S_TKc"/>
    <property type="match status" value="1"/>
</dbReference>
<dbReference type="AlphaFoldDB" id="A0A9P4YX88"/>
<evidence type="ECO:0000256" key="2">
    <source>
        <dbReference type="ARBA" id="ARBA00021157"/>
    </source>
</evidence>
<dbReference type="Proteomes" id="UP000749293">
    <property type="component" value="Unassembled WGS sequence"/>
</dbReference>
<dbReference type="InterPro" id="IPR030616">
    <property type="entry name" value="Aur-like"/>
</dbReference>
<dbReference type="PROSITE" id="PS50011">
    <property type="entry name" value="PROTEIN_KINASE_DOM"/>
    <property type="match status" value="1"/>
</dbReference>
<organism evidence="16 17">
    <name type="scientific">Geosmithia morbida</name>
    <dbReference type="NCBI Taxonomy" id="1094350"/>
    <lineage>
        <taxon>Eukaryota</taxon>
        <taxon>Fungi</taxon>
        <taxon>Dikarya</taxon>
        <taxon>Ascomycota</taxon>
        <taxon>Pezizomycotina</taxon>
        <taxon>Sordariomycetes</taxon>
        <taxon>Hypocreomycetidae</taxon>
        <taxon>Hypocreales</taxon>
        <taxon>Bionectriaceae</taxon>
        <taxon>Geosmithia</taxon>
    </lineage>
</organism>
<evidence type="ECO:0000256" key="10">
    <source>
        <dbReference type="PIRSR" id="PIRSR630616-1"/>
    </source>
</evidence>
<dbReference type="GO" id="GO:0090266">
    <property type="term" value="P:regulation of mitotic cell cycle spindle assembly checkpoint"/>
    <property type="evidence" value="ECO:0007669"/>
    <property type="project" value="UniProtKB-ARBA"/>
</dbReference>
<comment type="catalytic activity">
    <reaction evidence="8 13">
        <text>L-threonyl-[protein] + ATP = O-phospho-L-threonyl-[protein] + ADP + H(+)</text>
        <dbReference type="Rhea" id="RHEA:46608"/>
        <dbReference type="Rhea" id="RHEA-COMP:11060"/>
        <dbReference type="Rhea" id="RHEA-COMP:11605"/>
        <dbReference type="ChEBI" id="CHEBI:15378"/>
        <dbReference type="ChEBI" id="CHEBI:30013"/>
        <dbReference type="ChEBI" id="CHEBI:30616"/>
        <dbReference type="ChEBI" id="CHEBI:61977"/>
        <dbReference type="ChEBI" id="CHEBI:456216"/>
        <dbReference type="EC" id="2.7.11.1"/>
    </reaction>
</comment>
<dbReference type="InterPro" id="IPR011009">
    <property type="entry name" value="Kinase-like_dom_sf"/>
</dbReference>
<dbReference type="GO" id="GO:0000819">
    <property type="term" value="P:sister chromatid segregation"/>
    <property type="evidence" value="ECO:0007669"/>
    <property type="project" value="UniProtKB-ARBA"/>
</dbReference>
<dbReference type="GeneID" id="55972138"/>
<feature type="binding site" evidence="11">
    <location>
        <position position="211"/>
    </location>
    <ligand>
        <name>ATP</name>
        <dbReference type="ChEBI" id="CHEBI:30616"/>
    </ligand>
</feature>
<evidence type="ECO:0000256" key="1">
    <source>
        <dbReference type="ARBA" id="ARBA00012513"/>
    </source>
</evidence>
<evidence type="ECO:0000256" key="9">
    <source>
        <dbReference type="ARBA" id="ARBA00048679"/>
    </source>
</evidence>
<feature type="region of interest" description="Disordered" evidence="14">
    <location>
        <begin position="104"/>
        <end position="193"/>
    </location>
</feature>
<dbReference type="OrthoDB" id="377346at2759"/>
<comment type="caution">
    <text evidence="16">The sequence shown here is derived from an EMBL/GenBank/DDBJ whole genome shotgun (WGS) entry which is preliminary data.</text>
</comment>
<evidence type="ECO:0000313" key="17">
    <source>
        <dbReference type="Proteomes" id="UP000749293"/>
    </source>
</evidence>
<dbReference type="PANTHER" id="PTHR24350">
    <property type="entry name" value="SERINE/THREONINE-PROTEIN KINASE IAL-RELATED"/>
    <property type="match status" value="1"/>
</dbReference>
<feature type="binding site" evidence="11">
    <location>
        <begin position="329"/>
        <end position="330"/>
    </location>
    <ligand>
        <name>ATP</name>
        <dbReference type="ChEBI" id="CHEBI:30616"/>
    </ligand>
</feature>
<dbReference type="GO" id="GO:0004674">
    <property type="term" value="F:protein serine/threonine kinase activity"/>
    <property type="evidence" value="ECO:0007669"/>
    <property type="project" value="UniProtKB-KW"/>
</dbReference>
<dbReference type="FunFam" id="1.10.510.10:FF:000235">
    <property type="entry name" value="Serine/threonine-protein kinase ark1"/>
    <property type="match status" value="1"/>
</dbReference>
<feature type="compositionally biased region" description="Basic and acidic residues" evidence="14">
    <location>
        <begin position="147"/>
        <end position="182"/>
    </location>
</feature>
<feature type="compositionally biased region" description="Polar residues" evidence="14">
    <location>
        <begin position="183"/>
        <end position="193"/>
    </location>
</feature>
<evidence type="ECO:0000313" key="16">
    <source>
        <dbReference type="EMBL" id="KAF4124197.1"/>
    </source>
</evidence>